<proteinExistence type="predicted"/>
<evidence type="ECO:0000259" key="1">
    <source>
        <dbReference type="Pfam" id="PF01370"/>
    </source>
</evidence>
<evidence type="ECO:0000313" key="3">
    <source>
        <dbReference type="Proteomes" id="UP000321497"/>
    </source>
</evidence>
<accession>A0A5C6Z1N2</accession>
<dbReference type="Proteomes" id="UP000321497">
    <property type="component" value="Unassembled WGS sequence"/>
</dbReference>
<protein>
    <submittedName>
        <fullName evidence="2">NAD-dependent epimerase/dehydratase family protein</fullName>
    </submittedName>
</protein>
<evidence type="ECO:0000313" key="2">
    <source>
        <dbReference type="EMBL" id="TXD73954.1"/>
    </source>
</evidence>
<dbReference type="GO" id="GO:0005737">
    <property type="term" value="C:cytoplasm"/>
    <property type="evidence" value="ECO:0007669"/>
    <property type="project" value="TreeGrafter"/>
</dbReference>
<comment type="caution">
    <text evidence="2">The sequence shown here is derived from an EMBL/GenBank/DDBJ whole genome shotgun (WGS) entry which is preliminary data.</text>
</comment>
<dbReference type="SUPFAM" id="SSF51735">
    <property type="entry name" value="NAD(P)-binding Rossmann-fold domains"/>
    <property type="match status" value="1"/>
</dbReference>
<dbReference type="EMBL" id="VORT01000003">
    <property type="protein sequence ID" value="TXD73954.1"/>
    <property type="molecule type" value="Genomic_DNA"/>
</dbReference>
<reference evidence="2 3" key="1">
    <citation type="submission" date="2019-08" db="EMBL/GenBank/DDBJ databases">
        <title>Genome of Aequorivita antarctica SW49 (type strain).</title>
        <authorList>
            <person name="Bowman J.P."/>
        </authorList>
    </citation>
    <scope>NUCLEOTIDE SEQUENCE [LARGE SCALE GENOMIC DNA]</scope>
    <source>
        <strain evidence="2 3">SW49</strain>
    </source>
</reference>
<organism evidence="2 3">
    <name type="scientific">Aequorivita antarctica</name>
    <dbReference type="NCBI Taxonomy" id="153266"/>
    <lineage>
        <taxon>Bacteria</taxon>
        <taxon>Pseudomonadati</taxon>
        <taxon>Bacteroidota</taxon>
        <taxon>Flavobacteriia</taxon>
        <taxon>Flavobacteriales</taxon>
        <taxon>Flavobacteriaceae</taxon>
        <taxon>Aequorivita</taxon>
    </lineage>
</organism>
<dbReference type="GO" id="GO:0004029">
    <property type="term" value="F:aldehyde dehydrogenase (NAD+) activity"/>
    <property type="evidence" value="ECO:0007669"/>
    <property type="project" value="TreeGrafter"/>
</dbReference>
<dbReference type="InterPro" id="IPR036291">
    <property type="entry name" value="NAD(P)-bd_dom_sf"/>
</dbReference>
<feature type="domain" description="NAD-dependent epimerase/dehydratase" evidence="1">
    <location>
        <begin position="2"/>
        <end position="229"/>
    </location>
</feature>
<dbReference type="Pfam" id="PF01370">
    <property type="entry name" value="Epimerase"/>
    <property type="match status" value="1"/>
</dbReference>
<dbReference type="AlphaFoldDB" id="A0A5C6Z1N2"/>
<name>A0A5C6Z1N2_9FLAO</name>
<keyword evidence="3" id="KW-1185">Reference proteome</keyword>
<dbReference type="InterPro" id="IPR001509">
    <property type="entry name" value="Epimerase_deHydtase"/>
</dbReference>
<dbReference type="RefSeq" id="WP_111843420.1">
    <property type="nucleotide sequence ID" value="NZ_UEGI01000002.1"/>
</dbReference>
<dbReference type="InterPro" id="IPR051783">
    <property type="entry name" value="NAD(P)-dependent_oxidoreduct"/>
</dbReference>
<dbReference type="PANTHER" id="PTHR48079:SF6">
    <property type="entry name" value="NAD(P)-BINDING DOMAIN-CONTAINING PROTEIN-RELATED"/>
    <property type="match status" value="1"/>
</dbReference>
<dbReference type="PANTHER" id="PTHR48079">
    <property type="entry name" value="PROTEIN YEEZ"/>
    <property type="match status" value="1"/>
</dbReference>
<dbReference type="Gene3D" id="3.40.50.720">
    <property type="entry name" value="NAD(P)-binding Rossmann-like Domain"/>
    <property type="match status" value="1"/>
</dbReference>
<gene>
    <name evidence="2" type="ORF">ESU54_05645</name>
</gene>
<dbReference type="OrthoDB" id="596910at2"/>
<sequence>MILVTGGTGLVGSHLLYFLLKKDEPVRAIHRKNSDIGSVKKVLALYTSEVDLLFNKIEWVEANIIDIPALTVAFENITKVYHCAAFITFNPSKYKVLKKANVEGTANIVNLCLANKIEKICYVSSVATLGSNLNNRLITEETPWNPDEKNSDYAITKYGAEMEVWRGTQEGLEAVIVNPGVILGTSPDGGGSGVIISLGASGIPFYPTGAMGIVDVQDVVKVMVQLIDSDIKNEQFILVSENITYKELLSKLAPLFGKKPPTKKLSKRIMLFLSGMDWLSSIFFRTKRRIVKATVRSMFKSSLYDAEKIKKTLAFQFTPTEETLDRIVKERGGKLN</sequence>